<dbReference type="Proteomes" id="UP000053989">
    <property type="component" value="Unassembled WGS sequence"/>
</dbReference>
<dbReference type="HOGENOM" id="CLU_1019993_0_0_1"/>
<reference evidence="1 2" key="1">
    <citation type="submission" date="2014-04" db="EMBL/GenBank/DDBJ databases">
        <authorList>
            <consortium name="DOE Joint Genome Institute"/>
            <person name="Kuo A."/>
            <person name="Kohler A."/>
            <person name="Nagy L.G."/>
            <person name="Floudas D."/>
            <person name="Copeland A."/>
            <person name="Barry K.W."/>
            <person name="Cichocki N."/>
            <person name="Veneault-Fourrey C."/>
            <person name="LaButti K."/>
            <person name="Lindquist E.A."/>
            <person name="Lipzen A."/>
            <person name="Lundell T."/>
            <person name="Morin E."/>
            <person name="Murat C."/>
            <person name="Sun H."/>
            <person name="Tunlid A."/>
            <person name="Henrissat B."/>
            <person name="Grigoriev I.V."/>
            <person name="Hibbett D.S."/>
            <person name="Martin F."/>
            <person name="Nordberg H.P."/>
            <person name="Cantor M.N."/>
            <person name="Hua S.X."/>
        </authorList>
    </citation>
    <scope>NUCLEOTIDE SEQUENCE [LARGE SCALE GENOMIC DNA]</scope>
    <source>
        <strain evidence="1 2">Foug A</strain>
    </source>
</reference>
<dbReference type="OrthoDB" id="3270368at2759"/>
<evidence type="ECO:0000313" key="2">
    <source>
        <dbReference type="Proteomes" id="UP000053989"/>
    </source>
</evidence>
<name>A0A0C2YMR3_9AGAM</name>
<accession>A0A0C2YMR3</accession>
<dbReference type="STRING" id="1036808.A0A0C2YMR3"/>
<reference evidence="2" key="2">
    <citation type="submission" date="2015-01" db="EMBL/GenBank/DDBJ databases">
        <title>Evolutionary Origins and Diversification of the Mycorrhizal Mutualists.</title>
        <authorList>
            <consortium name="DOE Joint Genome Institute"/>
            <consortium name="Mycorrhizal Genomics Consortium"/>
            <person name="Kohler A."/>
            <person name="Kuo A."/>
            <person name="Nagy L.G."/>
            <person name="Floudas D."/>
            <person name="Copeland A."/>
            <person name="Barry K.W."/>
            <person name="Cichocki N."/>
            <person name="Veneault-Fourrey C."/>
            <person name="LaButti K."/>
            <person name="Lindquist E.A."/>
            <person name="Lipzen A."/>
            <person name="Lundell T."/>
            <person name="Morin E."/>
            <person name="Murat C."/>
            <person name="Riley R."/>
            <person name="Ohm R."/>
            <person name="Sun H."/>
            <person name="Tunlid A."/>
            <person name="Henrissat B."/>
            <person name="Grigoriev I.V."/>
            <person name="Hibbett D.S."/>
            <person name="Martin F."/>
        </authorList>
    </citation>
    <scope>NUCLEOTIDE SEQUENCE [LARGE SCALE GENOMIC DNA]</scope>
    <source>
        <strain evidence="2">Foug A</strain>
    </source>
</reference>
<sequence>MSPIGDAIAALKKAADGNSVKRNLKDVVDNVSSCLVLLNSSRPSLSAMEKLQSVFRVLFQELYDVYFSPTLQLSSAVLSTILEEKLCDAYIHGESVLPVEWDKTACTLLSGDLLEDHARNDHHFKAAVGKFLYPVLCRFFFQTHSKVAPQLSVQLCTFAYTVLSDAAYGHSGNQAILRDKAIMGPVRLGAAISNSEDFLITESLLALLARLLATENSISGRSERTKFVQEALGSSKFFKCSRELVAILQEASTSDWDVAATRLIDALSESDIK</sequence>
<dbReference type="InParanoid" id="A0A0C2YMR3"/>
<evidence type="ECO:0000313" key="1">
    <source>
        <dbReference type="EMBL" id="KIM51028.1"/>
    </source>
</evidence>
<protein>
    <submittedName>
        <fullName evidence="1">Uncharacterized protein</fullName>
    </submittedName>
</protein>
<dbReference type="AlphaFoldDB" id="A0A0C2YMR3"/>
<dbReference type="EMBL" id="KN822296">
    <property type="protein sequence ID" value="KIM51028.1"/>
    <property type="molecule type" value="Genomic_DNA"/>
</dbReference>
<keyword evidence="2" id="KW-1185">Reference proteome</keyword>
<organism evidence="1 2">
    <name type="scientific">Scleroderma citrinum Foug A</name>
    <dbReference type="NCBI Taxonomy" id="1036808"/>
    <lineage>
        <taxon>Eukaryota</taxon>
        <taxon>Fungi</taxon>
        <taxon>Dikarya</taxon>
        <taxon>Basidiomycota</taxon>
        <taxon>Agaricomycotina</taxon>
        <taxon>Agaricomycetes</taxon>
        <taxon>Agaricomycetidae</taxon>
        <taxon>Boletales</taxon>
        <taxon>Sclerodermatineae</taxon>
        <taxon>Sclerodermataceae</taxon>
        <taxon>Scleroderma</taxon>
    </lineage>
</organism>
<proteinExistence type="predicted"/>
<gene>
    <name evidence="1" type="ORF">SCLCIDRAFT_692617</name>
</gene>